<comment type="function">
    <text evidence="2">Adenine glycosylase active on G-A mispairs. MutY also corrects error-prone DNA synthesis past GO lesions which are due to the oxidatively damaged form of guanine: 7,8-dihydro-8-oxoguanine (8-oxo-dGTP).</text>
</comment>
<dbReference type="PANTHER" id="PTHR42944">
    <property type="entry name" value="ADENINE DNA GLYCOSYLASE"/>
    <property type="match status" value="1"/>
</dbReference>
<dbReference type="PANTHER" id="PTHR42944:SF1">
    <property type="entry name" value="ADENINE DNA GLYCOSYLASE"/>
    <property type="match status" value="1"/>
</dbReference>
<keyword evidence="6" id="KW-0004">4Fe-4S</keyword>
<dbReference type="SUPFAM" id="SSF48150">
    <property type="entry name" value="DNA-glycosylase"/>
    <property type="match status" value="1"/>
</dbReference>
<keyword evidence="7" id="KW-0479">Metal-binding</keyword>
<dbReference type="Pfam" id="PF00633">
    <property type="entry name" value="HHH"/>
    <property type="match status" value="1"/>
</dbReference>
<dbReference type="SMART" id="SM00478">
    <property type="entry name" value="ENDO3c"/>
    <property type="match status" value="1"/>
</dbReference>
<dbReference type="FunFam" id="1.10.1670.10:FF:000002">
    <property type="entry name" value="Adenine DNA glycosylase"/>
    <property type="match status" value="1"/>
</dbReference>
<evidence type="ECO:0000256" key="8">
    <source>
        <dbReference type="ARBA" id="ARBA00022763"/>
    </source>
</evidence>
<accession>W7BI34</accession>
<gene>
    <name evidence="16" type="ORF">MAQA_07457</name>
</gene>
<sequence length="374" mass="43123">MRIMVNKMQTHEFLNWDSSKISSFRLALVSWYDVNKRVLPWRENTDPYRIWVSEVMLQQTRVDTVLPYFERFMQKFPTMRDFAYATEAEILKAWEGLGYYSRVRNLQIAMRQVTEEFGGVVPDTKEALLSLKGVGPYTAGAILSIAYGKQEPAVDGNVMRVISRIFEIDEDIMKPKTRKTFEAILYKLIDPEHASAFNQGLMEIGALVCTPKKPMCLLCPLQEFCEAHQAGKELDYPVKIKKTKSKTIPLIAVIIEQDGKYIVEQREDTGLLAGMWQFPTIEALPNENDELVKLKFLRKYGLTLELADNVVTHVKHVFSHLVWQVELKQARILEGELSGRTKCLTEKEMTELAFPVPYQKMWQAFLKQKGGNQE</sequence>
<keyword evidence="12" id="KW-0234">DNA repair</keyword>
<dbReference type="Gene3D" id="1.10.340.30">
    <property type="entry name" value="Hypothetical protein, domain 2"/>
    <property type="match status" value="1"/>
</dbReference>
<comment type="catalytic activity">
    <reaction evidence="1 14">
        <text>Hydrolyzes free adenine bases from 7,8-dihydro-8-oxoguanine:adenine mismatched double-stranded DNA, leaving an apurinic site.</text>
        <dbReference type="EC" id="3.2.2.31"/>
    </reaction>
</comment>
<reference evidence="16 17" key="1">
    <citation type="journal article" date="2014" name="Int. J. Syst. Evol. Microbiol.">
        <title>Listeria floridensis sp. nov., Listeria aquatica sp. nov., Listeria cornellensis sp. nov., Listeria riparia sp. nov. and Listeria grandensis sp. nov., from agricultural and natural environments.</title>
        <authorList>
            <person name="den Bakker H.C."/>
            <person name="Warchocki S."/>
            <person name="Wright E.M."/>
            <person name="Allred A.F."/>
            <person name="Ahlstrom C."/>
            <person name="Manuel C.S."/>
            <person name="Stasiewicz M.J."/>
            <person name="Burrell A."/>
            <person name="Roof S."/>
            <person name="Strawn L."/>
            <person name="Fortes E.D."/>
            <person name="Nightingale K.K."/>
            <person name="Kephart D."/>
            <person name="Wiedmann M."/>
        </authorList>
    </citation>
    <scope>NUCLEOTIDE SEQUENCE [LARGE SCALE GENOMIC DNA]</scope>
    <source>
        <strain evidence="16 17">FSL S10-1188</strain>
    </source>
</reference>
<dbReference type="InterPro" id="IPR029119">
    <property type="entry name" value="MutY_C"/>
</dbReference>
<evidence type="ECO:0000256" key="5">
    <source>
        <dbReference type="ARBA" id="ARBA00022023"/>
    </source>
</evidence>
<keyword evidence="8 14" id="KW-0227">DNA damage</keyword>
<dbReference type="InterPro" id="IPR015797">
    <property type="entry name" value="NUDIX_hydrolase-like_dom_sf"/>
</dbReference>
<dbReference type="EC" id="3.2.2.31" evidence="4 14"/>
<evidence type="ECO:0000313" key="17">
    <source>
        <dbReference type="Proteomes" id="UP000019246"/>
    </source>
</evidence>
<dbReference type="InterPro" id="IPR000445">
    <property type="entry name" value="HhH_motif"/>
</dbReference>
<dbReference type="GO" id="GO:0006298">
    <property type="term" value="P:mismatch repair"/>
    <property type="evidence" value="ECO:0007669"/>
    <property type="project" value="TreeGrafter"/>
</dbReference>
<dbReference type="GO" id="GO:0006284">
    <property type="term" value="P:base-excision repair"/>
    <property type="evidence" value="ECO:0007669"/>
    <property type="project" value="UniProtKB-UniRule"/>
</dbReference>
<evidence type="ECO:0000256" key="4">
    <source>
        <dbReference type="ARBA" id="ARBA00012045"/>
    </source>
</evidence>
<organism evidence="16 17">
    <name type="scientific">Listeria aquatica FSL S10-1188</name>
    <dbReference type="NCBI Taxonomy" id="1265818"/>
    <lineage>
        <taxon>Bacteria</taxon>
        <taxon>Bacillati</taxon>
        <taxon>Bacillota</taxon>
        <taxon>Bacilli</taxon>
        <taxon>Bacillales</taxon>
        <taxon>Listeriaceae</taxon>
        <taxon>Listeria</taxon>
    </lineage>
</organism>
<comment type="cofactor">
    <cofactor evidence="14">
        <name>[4Fe-4S] cluster</name>
        <dbReference type="ChEBI" id="CHEBI:49883"/>
    </cofactor>
    <text evidence="14">Binds 1 [4Fe-4S] cluster.</text>
</comment>
<feature type="domain" description="HhH-GPD" evidence="15">
    <location>
        <begin position="56"/>
        <end position="207"/>
    </location>
</feature>
<dbReference type="InterPro" id="IPR011257">
    <property type="entry name" value="DNA_glycosylase"/>
</dbReference>
<dbReference type="Gene3D" id="1.10.1670.10">
    <property type="entry name" value="Helix-hairpin-Helix base-excision DNA repair enzymes (C-terminal)"/>
    <property type="match status" value="1"/>
</dbReference>
<evidence type="ECO:0000256" key="13">
    <source>
        <dbReference type="ARBA" id="ARBA00023295"/>
    </source>
</evidence>
<evidence type="ECO:0000256" key="10">
    <source>
        <dbReference type="ARBA" id="ARBA00023004"/>
    </source>
</evidence>
<dbReference type="GO" id="GO:0034039">
    <property type="term" value="F:8-oxo-7,8-dihydroguanine DNA N-glycosylase activity"/>
    <property type="evidence" value="ECO:0007669"/>
    <property type="project" value="TreeGrafter"/>
</dbReference>
<dbReference type="Pfam" id="PF14815">
    <property type="entry name" value="NUDIX_4"/>
    <property type="match status" value="1"/>
</dbReference>
<evidence type="ECO:0000256" key="9">
    <source>
        <dbReference type="ARBA" id="ARBA00022801"/>
    </source>
</evidence>
<comment type="caution">
    <text evidence="16">The sequence shown here is derived from an EMBL/GenBank/DDBJ whole genome shotgun (WGS) entry which is preliminary data.</text>
</comment>
<dbReference type="InterPro" id="IPR003265">
    <property type="entry name" value="HhH-GPD_domain"/>
</dbReference>
<dbReference type="Pfam" id="PF00730">
    <property type="entry name" value="HhH-GPD"/>
    <property type="match status" value="1"/>
</dbReference>
<dbReference type="CDD" id="cd03431">
    <property type="entry name" value="NUDIX_DNA_Glycosylase_C-MutY"/>
    <property type="match status" value="1"/>
</dbReference>
<evidence type="ECO:0000256" key="1">
    <source>
        <dbReference type="ARBA" id="ARBA00000843"/>
    </source>
</evidence>
<dbReference type="InterPro" id="IPR003651">
    <property type="entry name" value="Endonuclease3_FeS-loop_motif"/>
</dbReference>
<evidence type="ECO:0000256" key="3">
    <source>
        <dbReference type="ARBA" id="ARBA00008343"/>
    </source>
</evidence>
<dbReference type="FunFam" id="1.10.340.30:FF:000002">
    <property type="entry name" value="Adenine DNA glycosylase"/>
    <property type="match status" value="1"/>
</dbReference>
<dbReference type="GO" id="GO:0046872">
    <property type="term" value="F:metal ion binding"/>
    <property type="evidence" value="ECO:0007669"/>
    <property type="project" value="UniProtKB-UniRule"/>
</dbReference>
<evidence type="ECO:0000259" key="15">
    <source>
        <dbReference type="SMART" id="SM00478"/>
    </source>
</evidence>
<evidence type="ECO:0000256" key="6">
    <source>
        <dbReference type="ARBA" id="ARBA00022485"/>
    </source>
</evidence>
<dbReference type="CDD" id="cd00056">
    <property type="entry name" value="ENDO3c"/>
    <property type="match status" value="1"/>
</dbReference>
<evidence type="ECO:0000256" key="14">
    <source>
        <dbReference type="RuleBase" id="RU365096"/>
    </source>
</evidence>
<keyword evidence="11" id="KW-0411">Iron-sulfur</keyword>
<evidence type="ECO:0000313" key="16">
    <source>
        <dbReference type="EMBL" id="EUJ19413.1"/>
    </source>
</evidence>
<dbReference type="InterPro" id="IPR044298">
    <property type="entry name" value="MIG/MutY"/>
</dbReference>
<dbReference type="GO" id="GO:0051539">
    <property type="term" value="F:4 iron, 4 sulfur cluster binding"/>
    <property type="evidence" value="ECO:0007669"/>
    <property type="project" value="UniProtKB-UniRule"/>
</dbReference>
<dbReference type="Gene3D" id="3.90.79.10">
    <property type="entry name" value="Nucleoside Triphosphate Pyrophosphohydrolase"/>
    <property type="match status" value="1"/>
</dbReference>
<evidence type="ECO:0000256" key="7">
    <source>
        <dbReference type="ARBA" id="ARBA00022723"/>
    </source>
</evidence>
<dbReference type="GO" id="GO:0035485">
    <property type="term" value="F:adenine/guanine mispair binding"/>
    <property type="evidence" value="ECO:0007669"/>
    <property type="project" value="TreeGrafter"/>
</dbReference>
<dbReference type="SUPFAM" id="SSF55811">
    <property type="entry name" value="Nudix"/>
    <property type="match status" value="1"/>
</dbReference>
<dbReference type="AlphaFoldDB" id="W7BI34"/>
<keyword evidence="17" id="KW-1185">Reference proteome</keyword>
<dbReference type="InterPro" id="IPR023170">
    <property type="entry name" value="HhH_base_excis_C"/>
</dbReference>
<dbReference type="InterPro" id="IPR005760">
    <property type="entry name" value="A/G_AdeGlyc_MutY"/>
</dbReference>
<dbReference type="EMBL" id="AOCG01000007">
    <property type="protein sequence ID" value="EUJ19413.1"/>
    <property type="molecule type" value="Genomic_DNA"/>
</dbReference>
<evidence type="ECO:0000256" key="11">
    <source>
        <dbReference type="ARBA" id="ARBA00023014"/>
    </source>
</evidence>
<dbReference type="STRING" id="1265818.MAQA_07457"/>
<dbReference type="SMART" id="SM00525">
    <property type="entry name" value="FES"/>
    <property type="match status" value="1"/>
</dbReference>
<evidence type="ECO:0000256" key="12">
    <source>
        <dbReference type="ARBA" id="ARBA00023204"/>
    </source>
</evidence>
<evidence type="ECO:0000256" key="2">
    <source>
        <dbReference type="ARBA" id="ARBA00002933"/>
    </source>
</evidence>
<dbReference type="PATRIC" id="fig|1265818.5.peg.1495"/>
<protein>
    <recommendedName>
        <fullName evidence="5 14">Adenine DNA glycosylase</fullName>
        <ecNumber evidence="4 14">3.2.2.31</ecNumber>
    </recommendedName>
</protein>
<comment type="similarity">
    <text evidence="3 14">Belongs to the Nth/MutY family.</text>
</comment>
<dbReference type="NCBIfam" id="TIGR01084">
    <property type="entry name" value="mutY"/>
    <property type="match status" value="1"/>
</dbReference>
<keyword evidence="10 14" id="KW-0408">Iron</keyword>
<name>W7BI34_9LIST</name>
<proteinExistence type="inferred from homology"/>
<dbReference type="GO" id="GO:0000701">
    <property type="term" value="F:purine-specific mismatch base pair DNA N-glycosylase activity"/>
    <property type="evidence" value="ECO:0007669"/>
    <property type="project" value="UniProtKB-EC"/>
</dbReference>
<dbReference type="GO" id="GO:0032357">
    <property type="term" value="F:oxidized purine DNA binding"/>
    <property type="evidence" value="ECO:0007669"/>
    <property type="project" value="TreeGrafter"/>
</dbReference>
<dbReference type="Proteomes" id="UP000019246">
    <property type="component" value="Unassembled WGS sequence"/>
</dbReference>
<keyword evidence="13 14" id="KW-0326">Glycosidase</keyword>
<keyword evidence="9" id="KW-0378">Hydrolase</keyword>